<dbReference type="OrthoDB" id="3481501at2"/>
<evidence type="ECO:0000313" key="2">
    <source>
        <dbReference type="Proteomes" id="UP000192448"/>
    </source>
</evidence>
<dbReference type="RefSeq" id="WP_083160455.1">
    <property type="nucleotide sequence ID" value="NZ_MVHF01000002.1"/>
</dbReference>
<comment type="caution">
    <text evidence="1">The sequence shown here is derived from an EMBL/GenBank/DDBJ whole genome shotgun (WGS) entry which is preliminary data.</text>
</comment>
<dbReference type="STRING" id="1927124.BST13_02985"/>
<name>A0A1X0BAB3_9MYCO</name>
<accession>A0A1X0BAB3</accession>
<dbReference type="Gene3D" id="3.30.70.100">
    <property type="match status" value="1"/>
</dbReference>
<protein>
    <recommendedName>
        <fullName evidence="3">EthD domain-containing protein</fullName>
    </recommendedName>
</protein>
<sequence>MNLTPDGRAVEDAFNRWYTDVHVPDYVAMAGFRAGHRLQLIHVAAQEGEPEHEYLAVYEVDAIQTFNAALASGPPWGPWQDDIARLAQDWERTYYRRRSTTLGAVGRGAVWVIVKTDLDTGADVEAFNTWYDSVHVPEITANPGVHRAWRLEVAPDANDLGPHRQRFWAVYEVDTPEDFAAARQRRFDRGVQPWDGLWTDAVRNVQIAFYSHTVEIHHAIPQLAEKEI</sequence>
<evidence type="ECO:0008006" key="3">
    <source>
        <dbReference type="Google" id="ProtNLM"/>
    </source>
</evidence>
<organism evidence="1 2">
    <name type="scientific">Mycobacterium aquaticum</name>
    <dbReference type="NCBI Taxonomy" id="1927124"/>
    <lineage>
        <taxon>Bacteria</taxon>
        <taxon>Bacillati</taxon>
        <taxon>Actinomycetota</taxon>
        <taxon>Actinomycetes</taxon>
        <taxon>Mycobacteriales</taxon>
        <taxon>Mycobacteriaceae</taxon>
        <taxon>Mycobacterium</taxon>
    </lineage>
</organism>
<dbReference type="AlphaFoldDB" id="A0A1X0BAB3"/>
<proteinExistence type="predicted"/>
<gene>
    <name evidence="1" type="ORF">BST13_02985</name>
</gene>
<dbReference type="InterPro" id="IPR011008">
    <property type="entry name" value="Dimeric_a/b-barrel"/>
</dbReference>
<dbReference type="EMBL" id="MVHF01000002">
    <property type="protein sequence ID" value="ORA39244.1"/>
    <property type="molecule type" value="Genomic_DNA"/>
</dbReference>
<evidence type="ECO:0000313" key="1">
    <source>
        <dbReference type="EMBL" id="ORA39244.1"/>
    </source>
</evidence>
<keyword evidence="2" id="KW-1185">Reference proteome</keyword>
<dbReference type="Proteomes" id="UP000192448">
    <property type="component" value="Unassembled WGS sequence"/>
</dbReference>
<dbReference type="SUPFAM" id="SSF54909">
    <property type="entry name" value="Dimeric alpha+beta barrel"/>
    <property type="match status" value="2"/>
</dbReference>
<reference evidence="1 2" key="1">
    <citation type="submission" date="2017-02" db="EMBL/GenBank/DDBJ databases">
        <title>The new phylogeny of genus Mycobacterium.</title>
        <authorList>
            <person name="Tortoli E."/>
            <person name="Trovato A."/>
            <person name="Cirillo D.M."/>
        </authorList>
    </citation>
    <scope>NUCLEOTIDE SEQUENCE [LARGE SCALE GENOMIC DNA]</scope>
    <source>
        <strain evidence="1 2">RW6</strain>
    </source>
</reference>